<proteinExistence type="predicted"/>
<accession>A0A0M0JXE9</accession>
<evidence type="ECO:0008006" key="6">
    <source>
        <dbReference type="Google" id="ProtNLM"/>
    </source>
</evidence>
<feature type="chain" id="PRO_5005602173" description="Kelch repeat-containing protein" evidence="3">
    <location>
        <begin position="21"/>
        <end position="343"/>
    </location>
</feature>
<keyword evidence="2" id="KW-0677">Repeat</keyword>
<keyword evidence="3" id="KW-0732">Signal</keyword>
<dbReference type="InterPro" id="IPR015915">
    <property type="entry name" value="Kelch-typ_b-propeller"/>
</dbReference>
<dbReference type="OrthoDB" id="10251809at2759"/>
<comment type="caution">
    <text evidence="4">The sequence shown here is derived from an EMBL/GenBank/DDBJ whole genome shotgun (WGS) entry which is preliminary data.</text>
</comment>
<dbReference type="PANTHER" id="PTHR46093">
    <property type="entry name" value="ACYL-COA-BINDING DOMAIN-CONTAINING PROTEIN 5"/>
    <property type="match status" value="1"/>
</dbReference>
<dbReference type="Pfam" id="PF24681">
    <property type="entry name" value="Kelch_KLHDC2_KLHL20_DRC7"/>
    <property type="match status" value="2"/>
</dbReference>
<gene>
    <name evidence="4" type="ORF">Ctob_007047</name>
</gene>
<name>A0A0M0JXE9_9EUKA</name>
<dbReference type="PANTHER" id="PTHR46093:SF18">
    <property type="entry name" value="FIBRONECTIN TYPE-III DOMAIN-CONTAINING PROTEIN"/>
    <property type="match status" value="1"/>
</dbReference>
<evidence type="ECO:0000313" key="4">
    <source>
        <dbReference type="EMBL" id="KOO31240.1"/>
    </source>
</evidence>
<evidence type="ECO:0000313" key="5">
    <source>
        <dbReference type="Proteomes" id="UP000037460"/>
    </source>
</evidence>
<evidence type="ECO:0000256" key="2">
    <source>
        <dbReference type="ARBA" id="ARBA00022737"/>
    </source>
</evidence>
<dbReference type="EMBL" id="JWZX01002058">
    <property type="protein sequence ID" value="KOO31240.1"/>
    <property type="molecule type" value="Genomic_DNA"/>
</dbReference>
<dbReference type="AlphaFoldDB" id="A0A0M0JXE9"/>
<feature type="signal peptide" evidence="3">
    <location>
        <begin position="1"/>
        <end position="20"/>
    </location>
</feature>
<sequence>MQVPLTRVLASCLLLANVQALANEFHPTWRPGSIGPKVSGQAAACREKVFSFGGLLGSAGSPTTDELWAFDDGRWTKVKTGARTPGRRMYAASAMLEGAFYVFGGWDPGAPGSGGTFKDDSWRLDLESLEWKPLAQLPCGPVSRHTAVTVGDKIVLHTFREKVVVCEGEVIREQSTSGEAPVGVSMCAAAALGADAMLIFGGSTKTQGMSADAFVLDTRTWAWRKLRPTSVERPSPRGSCCAAAIDPSTCIVFGGAGLGGGGYQGGSGLTPFDETWKLTVDGEECHWERLSVEAPLPAARVAASLSALPSGELLLHGGWSPSTKETFDESWLLNVAPYSWTHD</sequence>
<evidence type="ECO:0000256" key="3">
    <source>
        <dbReference type="SAM" id="SignalP"/>
    </source>
</evidence>
<dbReference type="SUPFAM" id="SSF117281">
    <property type="entry name" value="Kelch motif"/>
    <property type="match status" value="1"/>
</dbReference>
<organism evidence="4 5">
    <name type="scientific">Chrysochromulina tobinii</name>
    <dbReference type="NCBI Taxonomy" id="1460289"/>
    <lineage>
        <taxon>Eukaryota</taxon>
        <taxon>Haptista</taxon>
        <taxon>Haptophyta</taxon>
        <taxon>Prymnesiophyceae</taxon>
        <taxon>Prymnesiales</taxon>
        <taxon>Chrysochromulinaceae</taxon>
        <taxon>Chrysochromulina</taxon>
    </lineage>
</organism>
<protein>
    <recommendedName>
        <fullName evidence="6">Kelch repeat-containing protein</fullName>
    </recommendedName>
</protein>
<dbReference type="Proteomes" id="UP000037460">
    <property type="component" value="Unassembled WGS sequence"/>
</dbReference>
<evidence type="ECO:0000256" key="1">
    <source>
        <dbReference type="ARBA" id="ARBA00022441"/>
    </source>
</evidence>
<keyword evidence="1" id="KW-0880">Kelch repeat</keyword>
<keyword evidence="5" id="KW-1185">Reference proteome</keyword>
<dbReference type="Gene3D" id="2.120.10.80">
    <property type="entry name" value="Kelch-type beta propeller"/>
    <property type="match status" value="3"/>
</dbReference>
<reference evidence="5" key="1">
    <citation type="journal article" date="2015" name="PLoS Genet.">
        <title>Genome Sequence and Transcriptome Analyses of Chrysochromulina tobin: Metabolic Tools for Enhanced Algal Fitness in the Prominent Order Prymnesiales (Haptophyceae).</title>
        <authorList>
            <person name="Hovde B.T."/>
            <person name="Deodato C.R."/>
            <person name="Hunsperger H.M."/>
            <person name="Ryken S.A."/>
            <person name="Yost W."/>
            <person name="Jha R.K."/>
            <person name="Patterson J."/>
            <person name="Monnat R.J. Jr."/>
            <person name="Barlow S.B."/>
            <person name="Starkenburg S.R."/>
            <person name="Cattolico R.A."/>
        </authorList>
    </citation>
    <scope>NUCLEOTIDE SEQUENCE</scope>
    <source>
        <strain evidence="5">CCMP291</strain>
    </source>
</reference>